<organism evidence="1 2">
    <name type="scientific">Cardiocondyla obscurior</name>
    <dbReference type="NCBI Taxonomy" id="286306"/>
    <lineage>
        <taxon>Eukaryota</taxon>
        <taxon>Metazoa</taxon>
        <taxon>Ecdysozoa</taxon>
        <taxon>Arthropoda</taxon>
        <taxon>Hexapoda</taxon>
        <taxon>Insecta</taxon>
        <taxon>Pterygota</taxon>
        <taxon>Neoptera</taxon>
        <taxon>Endopterygota</taxon>
        <taxon>Hymenoptera</taxon>
        <taxon>Apocrita</taxon>
        <taxon>Aculeata</taxon>
        <taxon>Formicoidea</taxon>
        <taxon>Formicidae</taxon>
        <taxon>Myrmicinae</taxon>
        <taxon>Cardiocondyla</taxon>
    </lineage>
</organism>
<accession>A0AAW2ECV7</accession>
<gene>
    <name evidence="1" type="ORF">PUN28_019700</name>
</gene>
<dbReference type="Proteomes" id="UP001430953">
    <property type="component" value="Unassembled WGS sequence"/>
</dbReference>
<evidence type="ECO:0000313" key="2">
    <source>
        <dbReference type="Proteomes" id="UP001430953"/>
    </source>
</evidence>
<name>A0AAW2ECV7_9HYME</name>
<protein>
    <recommendedName>
        <fullName evidence="3">MULE transposase domain-containing protein</fullName>
    </recommendedName>
</protein>
<keyword evidence="2" id="KW-1185">Reference proteome</keyword>
<evidence type="ECO:0000313" key="1">
    <source>
        <dbReference type="EMBL" id="KAL0100553.1"/>
    </source>
</evidence>
<dbReference type="EMBL" id="JADYXP020000026">
    <property type="protein sequence ID" value="KAL0100553.1"/>
    <property type="molecule type" value="Genomic_DNA"/>
</dbReference>
<proteinExistence type="predicted"/>
<reference evidence="1 2" key="1">
    <citation type="submission" date="2023-03" db="EMBL/GenBank/DDBJ databases">
        <title>High recombination rates correlate with genetic variation in Cardiocondyla obscurior ants.</title>
        <authorList>
            <person name="Errbii M."/>
        </authorList>
    </citation>
    <scope>NUCLEOTIDE SEQUENCE [LARGE SCALE GENOMIC DNA]</scope>
    <source>
        <strain evidence="1">Alpha-2009</strain>
        <tissue evidence="1">Whole body</tissue>
    </source>
</reference>
<comment type="caution">
    <text evidence="1">The sequence shown here is derived from an EMBL/GenBank/DDBJ whole genome shotgun (WGS) entry which is preliminary data.</text>
</comment>
<dbReference type="AlphaFoldDB" id="A0AAW2ECV7"/>
<sequence length="309" mass="35966">MIVPRVLLMSQLYTIHTRYHNAGIAVVFILCKNRSSNMFLMTDYENAAMKMLKEKFPAAEAHGCWFHCNQALLRKWKRLGLINTSRNILSMTMTMALIPSYYFEKALSYIQIKVDQMSHAYPALNEFLTYVRKSWLPLASKVSVFDCPVRTNNITESLYSVAKRKFNNLGKLIADEEIKLKRLRVTEINNRTNAKTKCRDNKILEAQRNLTAGRIDLNHFLRLFSDRYKTILQIELLNQDNTDINNALSVKDNNHTTCTDINETTIYEAQQTVTIQTPLRDITNRKVNNNLHIEHQTRTETLFIIEEGR</sequence>
<evidence type="ECO:0008006" key="3">
    <source>
        <dbReference type="Google" id="ProtNLM"/>
    </source>
</evidence>